<keyword evidence="2" id="KW-1185">Reference proteome</keyword>
<sequence>MPFTFTKNTVTAKETCTVEDALPLLEFLQSHPHAKINLGPCDHLHTAILQVLLAARPQITQMPGDPPLAHWLTQTLGSPARKTAK</sequence>
<dbReference type="Proteomes" id="UP000233293">
    <property type="component" value="Unassembled WGS sequence"/>
</dbReference>
<evidence type="ECO:0000313" key="1">
    <source>
        <dbReference type="EMBL" id="PKU26612.1"/>
    </source>
</evidence>
<dbReference type="RefSeq" id="WP_101248843.1">
    <property type="nucleotide sequence ID" value="NZ_PIUM01000001.1"/>
</dbReference>
<accession>A0A2N3Q1T4</accession>
<proteinExistence type="predicted"/>
<dbReference type="OrthoDB" id="7585928at2"/>
<organism evidence="1 2">
    <name type="scientific">Telmatospirillum siberiense</name>
    <dbReference type="NCBI Taxonomy" id="382514"/>
    <lineage>
        <taxon>Bacteria</taxon>
        <taxon>Pseudomonadati</taxon>
        <taxon>Pseudomonadota</taxon>
        <taxon>Alphaproteobacteria</taxon>
        <taxon>Rhodospirillales</taxon>
        <taxon>Rhodospirillaceae</taxon>
        <taxon>Telmatospirillum</taxon>
    </lineage>
</organism>
<dbReference type="EMBL" id="PIUM01000001">
    <property type="protein sequence ID" value="PKU26612.1"/>
    <property type="molecule type" value="Genomic_DNA"/>
</dbReference>
<reference evidence="2" key="1">
    <citation type="submission" date="2017-12" db="EMBL/GenBank/DDBJ databases">
        <title>Draft genome sequence of Telmatospirillum siberiense 26-4b1T, an acidotolerant peatland alphaproteobacterium potentially involved in sulfur cycling.</title>
        <authorList>
            <person name="Hausmann B."/>
            <person name="Pjevac P."/>
            <person name="Schreck K."/>
            <person name="Herbold C.W."/>
            <person name="Daims H."/>
            <person name="Wagner M."/>
            <person name="Pester M."/>
            <person name="Loy A."/>
        </authorList>
    </citation>
    <scope>NUCLEOTIDE SEQUENCE [LARGE SCALE GENOMIC DNA]</scope>
    <source>
        <strain evidence="2">26-4b1</strain>
    </source>
</reference>
<dbReference type="AlphaFoldDB" id="A0A2N3Q1T4"/>
<gene>
    <name evidence="1" type="ORF">CWS72_01920</name>
</gene>
<name>A0A2N3Q1T4_9PROT</name>
<protein>
    <submittedName>
        <fullName evidence="1">Uncharacterized protein</fullName>
    </submittedName>
</protein>
<comment type="caution">
    <text evidence="1">The sequence shown here is derived from an EMBL/GenBank/DDBJ whole genome shotgun (WGS) entry which is preliminary data.</text>
</comment>
<evidence type="ECO:0000313" key="2">
    <source>
        <dbReference type="Proteomes" id="UP000233293"/>
    </source>
</evidence>